<feature type="transmembrane region" description="Helical" evidence="4">
    <location>
        <begin position="12"/>
        <end position="31"/>
    </location>
</feature>
<comment type="similarity">
    <text evidence="1">Belongs to the glycosyltransferase 2 family.</text>
</comment>
<organism evidence="7 8">
    <name type="scientific">Segatella cerevisiae</name>
    <dbReference type="NCBI Taxonomy" id="2053716"/>
    <lineage>
        <taxon>Bacteria</taxon>
        <taxon>Pseudomonadati</taxon>
        <taxon>Bacteroidota</taxon>
        <taxon>Bacteroidia</taxon>
        <taxon>Bacteroidales</taxon>
        <taxon>Prevotellaceae</taxon>
        <taxon>Segatella</taxon>
    </lineage>
</organism>
<keyword evidence="3 7" id="KW-0808">Transferase</keyword>
<protein>
    <submittedName>
        <fullName evidence="7">Glycosyltransferase</fullName>
        <ecNumber evidence="7">2.4.-.-</ecNumber>
    </submittedName>
</protein>
<dbReference type="Proteomes" id="UP001204015">
    <property type="component" value="Unassembled WGS sequence"/>
</dbReference>
<dbReference type="GO" id="GO:0016757">
    <property type="term" value="F:glycosyltransferase activity"/>
    <property type="evidence" value="ECO:0007669"/>
    <property type="project" value="UniProtKB-KW"/>
</dbReference>
<feature type="transmembrane region" description="Helical" evidence="4">
    <location>
        <begin position="423"/>
        <end position="446"/>
    </location>
</feature>
<dbReference type="SUPFAM" id="SSF53448">
    <property type="entry name" value="Nucleotide-diphospho-sugar transferases"/>
    <property type="match status" value="1"/>
</dbReference>
<keyword evidence="2 7" id="KW-0328">Glycosyltransferase</keyword>
<feature type="transmembrane region" description="Helical" evidence="4">
    <location>
        <begin position="385"/>
        <end position="411"/>
    </location>
</feature>
<dbReference type="EC" id="2.4.-.-" evidence="7"/>
<keyword evidence="4" id="KW-0812">Transmembrane</keyword>
<keyword evidence="8" id="KW-1185">Reference proteome</keyword>
<evidence type="ECO:0000313" key="8">
    <source>
        <dbReference type="Proteomes" id="UP001204015"/>
    </source>
</evidence>
<comment type="caution">
    <text evidence="7">The sequence shown here is derived from an EMBL/GenBank/DDBJ whole genome shotgun (WGS) entry which is preliminary data.</text>
</comment>
<evidence type="ECO:0000259" key="6">
    <source>
        <dbReference type="Pfam" id="PF13632"/>
    </source>
</evidence>
<accession>A0ABT1BZQ8</accession>
<evidence type="ECO:0000256" key="4">
    <source>
        <dbReference type="SAM" id="Phobius"/>
    </source>
</evidence>
<dbReference type="CDD" id="cd06423">
    <property type="entry name" value="CESA_like"/>
    <property type="match status" value="1"/>
</dbReference>
<name>A0ABT1BZQ8_9BACT</name>
<reference evidence="7 8" key="1">
    <citation type="submission" date="2022-06" db="EMBL/GenBank/DDBJ databases">
        <title>A taxonomic note on the genus Prevotella: Description of four novel genera and emended description of the genera Hallella and Xylanibacter.</title>
        <authorList>
            <person name="Hitch T.C.A."/>
        </authorList>
    </citation>
    <scope>NUCLEOTIDE SEQUENCE [LARGE SCALE GENOMIC DNA]</scope>
    <source>
        <strain evidence="7 8">DSM 100619</strain>
    </source>
</reference>
<dbReference type="EMBL" id="JAMXLY010000079">
    <property type="protein sequence ID" value="MCO6026581.1"/>
    <property type="molecule type" value="Genomic_DNA"/>
</dbReference>
<evidence type="ECO:0000256" key="2">
    <source>
        <dbReference type="ARBA" id="ARBA00022676"/>
    </source>
</evidence>
<dbReference type="InterPro" id="IPR001173">
    <property type="entry name" value="Glyco_trans_2-like"/>
</dbReference>
<feature type="domain" description="Glycosyltransferase 2-like" evidence="6">
    <location>
        <begin position="238"/>
        <end position="379"/>
    </location>
</feature>
<evidence type="ECO:0000256" key="3">
    <source>
        <dbReference type="ARBA" id="ARBA00022679"/>
    </source>
</evidence>
<sequence length="471" mass="53882">MLQTLFDFYGYGVFIYSIFLFVSYMALIIMAGNSIFRNKEKVIDDYAFHIISQNPYTPGVSIIVPAYNEALTIIDNVRSFLQQDYPKFEVVVVNDGSTDSSLEKLIKTFDLVKVPYSYVEKLTTHPFKTMYRSKNPVYSKLVVIDKENGGTKADAINCGLNVSRYHYFINTDMDCILSKDAAFQCILPIMKDPSVIAVSGIMTMSNGCTIEGGEITKLAPPRKPAPLFQELEYLRSFIVGKMGWSKINAMNNVSGGYGLFNKEICINAGGYSVDSFAEDMDMIMRMTGYCCEAKIKYHIVQIPKNCCHTEGPSNLKMLNRQRSRWGTGLIQCFWTHRKKIFNPKYKNMGLITVPYAFFFEFMAPIVEFTGWWVLLYLIITGGINWPAAIIVGISVYIFSVMLSTVVIFYSVASEIEYKSLKQYRSLLLAAILEPFFYHPLITFFNIKGYFEFIIGKKMKWKPMQREGYKKQ</sequence>
<keyword evidence="4" id="KW-0472">Membrane</keyword>
<dbReference type="InterPro" id="IPR029044">
    <property type="entry name" value="Nucleotide-diphossugar_trans"/>
</dbReference>
<feature type="transmembrane region" description="Helical" evidence="4">
    <location>
        <begin position="355"/>
        <end position="379"/>
    </location>
</feature>
<dbReference type="Gene3D" id="3.90.550.10">
    <property type="entry name" value="Spore Coat Polysaccharide Biosynthesis Protein SpsA, Chain A"/>
    <property type="match status" value="1"/>
</dbReference>
<dbReference type="PANTHER" id="PTHR43630:SF1">
    <property type="entry name" value="POLY-BETA-1,6-N-ACETYL-D-GLUCOSAMINE SYNTHASE"/>
    <property type="match status" value="1"/>
</dbReference>
<proteinExistence type="inferred from homology"/>
<evidence type="ECO:0000313" key="7">
    <source>
        <dbReference type="EMBL" id="MCO6026581.1"/>
    </source>
</evidence>
<evidence type="ECO:0000256" key="1">
    <source>
        <dbReference type="ARBA" id="ARBA00006739"/>
    </source>
</evidence>
<gene>
    <name evidence="7" type="ORF">NG821_12170</name>
</gene>
<evidence type="ECO:0000259" key="5">
    <source>
        <dbReference type="Pfam" id="PF00535"/>
    </source>
</evidence>
<dbReference type="RefSeq" id="WP_252761931.1">
    <property type="nucleotide sequence ID" value="NZ_JAMXLY010000079.1"/>
</dbReference>
<keyword evidence="4" id="KW-1133">Transmembrane helix</keyword>
<feature type="domain" description="Glycosyltransferase 2-like" evidence="5">
    <location>
        <begin position="61"/>
        <end position="105"/>
    </location>
</feature>
<dbReference type="Pfam" id="PF00535">
    <property type="entry name" value="Glycos_transf_2"/>
    <property type="match status" value="1"/>
</dbReference>
<dbReference type="Pfam" id="PF13632">
    <property type="entry name" value="Glyco_trans_2_3"/>
    <property type="match status" value="1"/>
</dbReference>
<dbReference type="PANTHER" id="PTHR43630">
    <property type="entry name" value="POLY-BETA-1,6-N-ACETYL-D-GLUCOSAMINE SYNTHASE"/>
    <property type="match status" value="1"/>
</dbReference>